<keyword evidence="5" id="KW-1003">Cell membrane</keyword>
<dbReference type="PANTHER" id="PTHR48017">
    <property type="entry name" value="OS05G0424000 PROTEIN-RELATED"/>
    <property type="match status" value="1"/>
</dbReference>
<comment type="function">
    <text evidence="12">Carrier protein involved in proton-driven auxin influx. Mediates the formation of auxin gradient from developing leaves (site of auxin biosynthesis) to tips by contributing to the loading of auxin in vascular tissues and facilitating acropetal (base to tip) auxin transport within inner tissues of the root apex, and basipetal (tip to base) auxin transport within outer tissues of the root apex. May be involved in lateral roots and nodules formation.</text>
</comment>
<evidence type="ECO:0000313" key="16">
    <source>
        <dbReference type="Proteomes" id="UP001374584"/>
    </source>
</evidence>
<evidence type="ECO:0000256" key="2">
    <source>
        <dbReference type="ARBA" id="ARBA00004236"/>
    </source>
</evidence>
<evidence type="ECO:0000313" key="15">
    <source>
        <dbReference type="EMBL" id="KAK7356726.1"/>
    </source>
</evidence>
<evidence type="ECO:0000256" key="10">
    <source>
        <dbReference type="ARBA" id="ARBA00023136"/>
    </source>
</evidence>
<evidence type="ECO:0000256" key="1">
    <source>
        <dbReference type="ARBA" id="ARBA00004127"/>
    </source>
</evidence>
<reference evidence="15 16" key="1">
    <citation type="submission" date="2024-01" db="EMBL/GenBank/DDBJ databases">
        <title>The genomes of 5 underutilized Papilionoideae crops provide insights into root nodulation and disease resistanc.</title>
        <authorList>
            <person name="Jiang F."/>
        </authorList>
    </citation>
    <scope>NUCLEOTIDE SEQUENCE [LARGE SCALE GENOMIC DNA]</scope>
    <source>
        <strain evidence="15">JINMINGXINNONG_FW02</strain>
        <tissue evidence="15">Leaves</tissue>
    </source>
</reference>
<comment type="similarity">
    <text evidence="3">Belongs to the amino acid/polyamine transporter 2 family. Amino acid/auxin permease (AAAP) (TC 2.A.18.1) subfamily.</text>
</comment>
<keyword evidence="4" id="KW-0813">Transport</keyword>
<evidence type="ECO:0000256" key="3">
    <source>
        <dbReference type="ARBA" id="ARBA00005590"/>
    </source>
</evidence>
<dbReference type="EMBL" id="JAYMYR010000006">
    <property type="protein sequence ID" value="KAK7356726.1"/>
    <property type="molecule type" value="Genomic_DNA"/>
</dbReference>
<dbReference type="InterPro" id="IPR013057">
    <property type="entry name" value="AA_transpt_TM"/>
</dbReference>
<keyword evidence="10 13" id="KW-0472">Membrane</keyword>
<evidence type="ECO:0000259" key="14">
    <source>
        <dbReference type="Pfam" id="PF01490"/>
    </source>
</evidence>
<organism evidence="15 16">
    <name type="scientific">Phaseolus coccineus</name>
    <name type="common">Scarlet runner bean</name>
    <name type="synonym">Phaseolus multiflorus</name>
    <dbReference type="NCBI Taxonomy" id="3886"/>
    <lineage>
        <taxon>Eukaryota</taxon>
        <taxon>Viridiplantae</taxon>
        <taxon>Streptophyta</taxon>
        <taxon>Embryophyta</taxon>
        <taxon>Tracheophyta</taxon>
        <taxon>Spermatophyta</taxon>
        <taxon>Magnoliopsida</taxon>
        <taxon>eudicotyledons</taxon>
        <taxon>Gunneridae</taxon>
        <taxon>Pentapetalae</taxon>
        <taxon>rosids</taxon>
        <taxon>fabids</taxon>
        <taxon>Fabales</taxon>
        <taxon>Fabaceae</taxon>
        <taxon>Papilionoideae</taxon>
        <taxon>50 kb inversion clade</taxon>
        <taxon>NPAAA clade</taxon>
        <taxon>indigoferoid/millettioid clade</taxon>
        <taxon>Phaseoleae</taxon>
        <taxon>Phaseolus</taxon>
    </lineage>
</organism>
<evidence type="ECO:0000256" key="4">
    <source>
        <dbReference type="ARBA" id="ARBA00022448"/>
    </source>
</evidence>
<keyword evidence="16" id="KW-1185">Reference proteome</keyword>
<dbReference type="GO" id="GO:0015293">
    <property type="term" value="F:symporter activity"/>
    <property type="evidence" value="ECO:0007669"/>
    <property type="project" value="UniProtKB-KW"/>
</dbReference>
<dbReference type="Proteomes" id="UP001374584">
    <property type="component" value="Unassembled WGS sequence"/>
</dbReference>
<keyword evidence="11" id="KW-0927">Auxin signaling pathway</keyword>
<evidence type="ECO:0000256" key="12">
    <source>
        <dbReference type="ARBA" id="ARBA00045588"/>
    </source>
</evidence>
<protein>
    <recommendedName>
        <fullName evidence="14">Amino acid transporter transmembrane domain-containing protein</fullName>
    </recommendedName>
</protein>
<sequence>MILLTVAFIRTVKSHHNETILSYYYEAIALGIISYSMVTFIMPVVEGLKEHYPRNYGVWSHTPAGITFDAFNALGTVAFSFVGHNVVSEIQATLPSTDENPSKVPMWQGVVVAYFIVIFCYMTVAVTGFWAFGNVVEDDVQCFQI</sequence>
<evidence type="ECO:0000256" key="5">
    <source>
        <dbReference type="ARBA" id="ARBA00022475"/>
    </source>
</evidence>
<name>A0AAN9MMP2_PHACN</name>
<keyword evidence="8" id="KW-0029">Amino-acid transport</keyword>
<feature type="transmembrane region" description="Helical" evidence="13">
    <location>
        <begin position="111"/>
        <end position="132"/>
    </location>
</feature>
<evidence type="ECO:0000256" key="9">
    <source>
        <dbReference type="ARBA" id="ARBA00022989"/>
    </source>
</evidence>
<dbReference type="GO" id="GO:0012505">
    <property type="term" value="C:endomembrane system"/>
    <property type="evidence" value="ECO:0007669"/>
    <property type="project" value="UniProtKB-SubCell"/>
</dbReference>
<dbReference type="GO" id="GO:0009734">
    <property type="term" value="P:auxin-activated signaling pathway"/>
    <property type="evidence" value="ECO:0007669"/>
    <property type="project" value="UniProtKB-KW"/>
</dbReference>
<dbReference type="GO" id="GO:0005886">
    <property type="term" value="C:plasma membrane"/>
    <property type="evidence" value="ECO:0007669"/>
    <property type="project" value="UniProtKB-SubCell"/>
</dbReference>
<feature type="transmembrane region" description="Helical" evidence="13">
    <location>
        <begin position="24"/>
        <end position="45"/>
    </location>
</feature>
<comment type="subcellular location">
    <subcellularLocation>
        <location evidence="2">Cell membrane</location>
    </subcellularLocation>
    <subcellularLocation>
        <location evidence="1">Endomembrane system</location>
        <topology evidence="1">Multi-pass membrane protein</topology>
    </subcellularLocation>
</comment>
<proteinExistence type="inferred from homology"/>
<evidence type="ECO:0000256" key="7">
    <source>
        <dbReference type="ARBA" id="ARBA00022847"/>
    </source>
</evidence>
<evidence type="ECO:0000256" key="11">
    <source>
        <dbReference type="ARBA" id="ARBA00023294"/>
    </source>
</evidence>
<evidence type="ECO:0000256" key="6">
    <source>
        <dbReference type="ARBA" id="ARBA00022692"/>
    </source>
</evidence>
<keyword evidence="7" id="KW-0769">Symport</keyword>
<dbReference type="GO" id="GO:0006865">
    <property type="term" value="P:amino acid transport"/>
    <property type="evidence" value="ECO:0007669"/>
    <property type="project" value="UniProtKB-KW"/>
</dbReference>
<evidence type="ECO:0000256" key="8">
    <source>
        <dbReference type="ARBA" id="ARBA00022970"/>
    </source>
</evidence>
<keyword evidence="9 13" id="KW-1133">Transmembrane helix</keyword>
<dbReference type="Pfam" id="PF01490">
    <property type="entry name" value="Aa_trans"/>
    <property type="match status" value="1"/>
</dbReference>
<feature type="domain" description="Amino acid transporter transmembrane" evidence="14">
    <location>
        <begin position="30"/>
        <end position="139"/>
    </location>
</feature>
<evidence type="ECO:0000256" key="13">
    <source>
        <dbReference type="SAM" id="Phobius"/>
    </source>
</evidence>
<dbReference type="AlphaFoldDB" id="A0AAN9MMP2"/>
<comment type="caution">
    <text evidence="15">The sequence shown here is derived from an EMBL/GenBank/DDBJ whole genome shotgun (WGS) entry which is preliminary data.</text>
</comment>
<keyword evidence="6 13" id="KW-0812">Transmembrane</keyword>
<gene>
    <name evidence="15" type="ORF">VNO80_16001</name>
</gene>
<accession>A0AAN9MMP2</accession>